<keyword evidence="1" id="KW-1133">Transmembrane helix</keyword>
<keyword evidence="3" id="KW-1185">Reference proteome</keyword>
<reference evidence="4" key="1">
    <citation type="submission" date="2017-02" db="UniProtKB">
        <authorList>
            <consortium name="WormBaseParasite"/>
        </authorList>
    </citation>
    <scope>IDENTIFICATION</scope>
</reference>
<evidence type="ECO:0000313" key="3">
    <source>
        <dbReference type="Proteomes" id="UP000271162"/>
    </source>
</evidence>
<dbReference type="AlphaFoldDB" id="A0A0N4XQF0"/>
<gene>
    <name evidence="2" type="ORF">NBR_LOCUS4750</name>
</gene>
<protein>
    <submittedName>
        <fullName evidence="2 4">Uncharacterized protein</fullName>
    </submittedName>
</protein>
<reference evidence="2 3" key="2">
    <citation type="submission" date="2018-11" db="EMBL/GenBank/DDBJ databases">
        <authorList>
            <consortium name="Pathogen Informatics"/>
        </authorList>
    </citation>
    <scope>NUCLEOTIDE SEQUENCE [LARGE SCALE GENOMIC DNA]</scope>
</reference>
<evidence type="ECO:0000313" key="4">
    <source>
        <dbReference type="WBParaSite" id="NBR_0000475201-mRNA-1"/>
    </source>
</evidence>
<organism evidence="4">
    <name type="scientific">Nippostrongylus brasiliensis</name>
    <name type="common">Rat hookworm</name>
    <dbReference type="NCBI Taxonomy" id="27835"/>
    <lineage>
        <taxon>Eukaryota</taxon>
        <taxon>Metazoa</taxon>
        <taxon>Ecdysozoa</taxon>
        <taxon>Nematoda</taxon>
        <taxon>Chromadorea</taxon>
        <taxon>Rhabditida</taxon>
        <taxon>Rhabditina</taxon>
        <taxon>Rhabditomorpha</taxon>
        <taxon>Strongyloidea</taxon>
        <taxon>Heligmosomidae</taxon>
        <taxon>Nippostrongylus</taxon>
    </lineage>
</organism>
<dbReference type="EMBL" id="UYSL01009545">
    <property type="protein sequence ID" value="VDL68339.1"/>
    <property type="molecule type" value="Genomic_DNA"/>
</dbReference>
<accession>A0A0N4XQF0</accession>
<proteinExistence type="predicted"/>
<feature type="transmembrane region" description="Helical" evidence="1">
    <location>
        <begin position="76"/>
        <end position="98"/>
    </location>
</feature>
<sequence>MVDGVEFQPDYAYSKMTSLAKPLESKSLHYTDLSGLDEPDKASRLVTFDPENSPTCSKAVVGKLQIPVSFSVSCSYLLLFFEFLVTIYTLILFVHLPLHP</sequence>
<name>A0A0N4XQF0_NIPBR</name>
<keyword evidence="1" id="KW-0812">Transmembrane</keyword>
<evidence type="ECO:0000256" key="1">
    <source>
        <dbReference type="SAM" id="Phobius"/>
    </source>
</evidence>
<dbReference type="WBParaSite" id="NBR_0000475201-mRNA-1">
    <property type="protein sequence ID" value="NBR_0000475201-mRNA-1"/>
    <property type="gene ID" value="NBR_0000475201"/>
</dbReference>
<evidence type="ECO:0000313" key="2">
    <source>
        <dbReference type="EMBL" id="VDL68339.1"/>
    </source>
</evidence>
<dbReference type="Proteomes" id="UP000271162">
    <property type="component" value="Unassembled WGS sequence"/>
</dbReference>
<keyword evidence="1" id="KW-0472">Membrane</keyword>